<sequence>MICHIVMFKFKEFAEGRSKAENLAEAKRRMLALREEIPEIVSMEVFLGAPGSADTNYDYILVSTFRSMEEMLRYQKHPSHVAFGNFVKALREPDGRASIDYELKE</sequence>
<evidence type="ECO:0000313" key="2">
    <source>
        <dbReference type="EMBL" id="MCQ4838791.1"/>
    </source>
</evidence>
<dbReference type="SMART" id="SM00886">
    <property type="entry name" value="Dabb"/>
    <property type="match status" value="1"/>
</dbReference>
<reference evidence="2 3" key="1">
    <citation type="submission" date="2022-06" db="EMBL/GenBank/DDBJ databases">
        <title>Isolation of gut microbiota from human fecal samples.</title>
        <authorList>
            <person name="Pamer E.G."/>
            <person name="Barat B."/>
            <person name="Waligurski E."/>
            <person name="Medina S."/>
            <person name="Paddock L."/>
            <person name="Mostad J."/>
        </authorList>
    </citation>
    <scope>NUCLEOTIDE SEQUENCE [LARGE SCALE GENOMIC DNA]</scope>
    <source>
        <strain evidence="2 3">DFI.9.73</strain>
    </source>
</reference>
<dbReference type="Pfam" id="PF07876">
    <property type="entry name" value="Dabb"/>
    <property type="match status" value="1"/>
</dbReference>
<protein>
    <submittedName>
        <fullName evidence="2">Dabb family protein</fullName>
    </submittedName>
</protein>
<keyword evidence="3" id="KW-1185">Reference proteome</keyword>
<dbReference type="GeneID" id="90531687"/>
<dbReference type="Gene3D" id="3.30.70.100">
    <property type="match status" value="1"/>
</dbReference>
<dbReference type="PROSITE" id="PS51502">
    <property type="entry name" value="S_R_A_B_BARREL"/>
    <property type="match status" value="1"/>
</dbReference>
<dbReference type="RefSeq" id="WP_066861878.1">
    <property type="nucleotide sequence ID" value="NZ_CABKVV010000012.1"/>
</dbReference>
<comment type="caution">
    <text evidence="2">The sequence shown here is derived from an EMBL/GenBank/DDBJ whole genome shotgun (WGS) entry which is preliminary data.</text>
</comment>
<dbReference type="Proteomes" id="UP001524473">
    <property type="component" value="Unassembled WGS sequence"/>
</dbReference>
<evidence type="ECO:0000259" key="1">
    <source>
        <dbReference type="PROSITE" id="PS51502"/>
    </source>
</evidence>
<dbReference type="PANTHER" id="PTHR37832:SF1">
    <property type="entry name" value="STRESS-RESPONSE A_B BARREL DOMAIN-CONTAINING PROTEIN"/>
    <property type="match status" value="1"/>
</dbReference>
<accession>A0ABT1RVU0</accession>
<dbReference type="InterPro" id="IPR013097">
    <property type="entry name" value="Dabb"/>
</dbReference>
<name>A0ABT1RVU0_9FIRM</name>
<organism evidence="2 3">
    <name type="scientific">Neglectibacter timonensis</name>
    <dbReference type="NCBI Taxonomy" id="1776382"/>
    <lineage>
        <taxon>Bacteria</taxon>
        <taxon>Bacillati</taxon>
        <taxon>Bacillota</taxon>
        <taxon>Clostridia</taxon>
        <taxon>Eubacteriales</taxon>
        <taxon>Oscillospiraceae</taxon>
        <taxon>Neglectibacter</taxon>
    </lineage>
</organism>
<dbReference type="PANTHER" id="PTHR37832">
    <property type="entry name" value="BLL2683 PROTEIN"/>
    <property type="match status" value="1"/>
</dbReference>
<dbReference type="SUPFAM" id="SSF54909">
    <property type="entry name" value="Dimeric alpha+beta barrel"/>
    <property type="match status" value="1"/>
</dbReference>
<gene>
    <name evidence="2" type="ORF">NE695_02550</name>
</gene>
<dbReference type="EMBL" id="JANFZH010000004">
    <property type="protein sequence ID" value="MCQ4838791.1"/>
    <property type="molecule type" value="Genomic_DNA"/>
</dbReference>
<feature type="domain" description="Stress-response A/B barrel" evidence="1">
    <location>
        <begin position="2"/>
        <end position="101"/>
    </location>
</feature>
<proteinExistence type="predicted"/>
<evidence type="ECO:0000313" key="3">
    <source>
        <dbReference type="Proteomes" id="UP001524473"/>
    </source>
</evidence>
<dbReference type="InterPro" id="IPR011008">
    <property type="entry name" value="Dimeric_a/b-barrel"/>
</dbReference>